<comment type="caution">
    <text evidence="1">The sequence shown here is derived from an EMBL/GenBank/DDBJ whole genome shotgun (WGS) entry which is preliminary data.</text>
</comment>
<gene>
    <name evidence="1" type="ORF">O6H91_01G065700</name>
</gene>
<proteinExistence type="predicted"/>
<dbReference type="EMBL" id="CM055092">
    <property type="protein sequence ID" value="KAJ7569193.1"/>
    <property type="molecule type" value="Genomic_DNA"/>
</dbReference>
<accession>A0ACC2ERV1</accession>
<name>A0ACC2ERV1_DIPCM</name>
<dbReference type="Proteomes" id="UP001162992">
    <property type="component" value="Chromosome 1"/>
</dbReference>
<reference evidence="2" key="1">
    <citation type="journal article" date="2024" name="Proc. Natl. Acad. Sci. U.S.A.">
        <title>Extraordinary preservation of gene collinearity over three hundred million years revealed in homosporous lycophytes.</title>
        <authorList>
            <person name="Li C."/>
            <person name="Wickell D."/>
            <person name="Kuo L.Y."/>
            <person name="Chen X."/>
            <person name="Nie B."/>
            <person name="Liao X."/>
            <person name="Peng D."/>
            <person name="Ji J."/>
            <person name="Jenkins J."/>
            <person name="Williams M."/>
            <person name="Shu S."/>
            <person name="Plott C."/>
            <person name="Barry K."/>
            <person name="Rajasekar S."/>
            <person name="Grimwood J."/>
            <person name="Han X."/>
            <person name="Sun S."/>
            <person name="Hou Z."/>
            <person name="He W."/>
            <person name="Dai G."/>
            <person name="Sun C."/>
            <person name="Schmutz J."/>
            <person name="Leebens-Mack J.H."/>
            <person name="Li F.W."/>
            <person name="Wang L."/>
        </authorList>
    </citation>
    <scope>NUCLEOTIDE SEQUENCE [LARGE SCALE GENOMIC DNA]</scope>
    <source>
        <strain evidence="2">cv. PW_Plant_1</strain>
    </source>
</reference>
<evidence type="ECO:0000313" key="1">
    <source>
        <dbReference type="EMBL" id="KAJ7569193.1"/>
    </source>
</evidence>
<sequence>MAKYEKLSSAMASKAALLLLFLALLLVFILLPSLPLKLDNFTSLRCSVPEPRAGNGVIVSLGSVKSPVDSSRLAQNEKFLAADDSDEDEDEGLVTKDEHVKWVRAQMELARLGDPGKTAHEWHRMRKGINPRTREQQLFDLRRYHGISHYDEHENRTRLPCPGELLVEEHHSNYGEPWAGGRDIFEFLVQASGLKKHHRVLEMGCGTLRVGLHFIRYLAVGQFHCLEKDPLSITTALLYELPAQGLLHKRPLILRSEDMDITGLGSGSTYNLIYSSAVFIHIPDSLVWLGLQRLAPRLVLNSGRLFVSHNMKFCTRMPADECKSKLAQLGLLYLGKHTHDSLLFNHYEIWHEFSRLPKSP</sequence>
<keyword evidence="2" id="KW-1185">Reference proteome</keyword>
<protein>
    <submittedName>
        <fullName evidence="1">Uncharacterized protein</fullName>
    </submittedName>
</protein>
<organism evidence="1 2">
    <name type="scientific">Diphasiastrum complanatum</name>
    <name type="common">Issler's clubmoss</name>
    <name type="synonym">Lycopodium complanatum</name>
    <dbReference type="NCBI Taxonomy" id="34168"/>
    <lineage>
        <taxon>Eukaryota</taxon>
        <taxon>Viridiplantae</taxon>
        <taxon>Streptophyta</taxon>
        <taxon>Embryophyta</taxon>
        <taxon>Tracheophyta</taxon>
        <taxon>Lycopodiopsida</taxon>
        <taxon>Lycopodiales</taxon>
        <taxon>Lycopodiaceae</taxon>
        <taxon>Lycopodioideae</taxon>
        <taxon>Diphasiastrum</taxon>
    </lineage>
</organism>
<evidence type="ECO:0000313" key="2">
    <source>
        <dbReference type="Proteomes" id="UP001162992"/>
    </source>
</evidence>